<reference evidence="1 2" key="1">
    <citation type="submission" date="2015-07" db="EMBL/GenBank/DDBJ databases">
        <title>The genome of Melipona quadrifasciata.</title>
        <authorList>
            <person name="Pan H."/>
            <person name="Kapheim K."/>
        </authorList>
    </citation>
    <scope>NUCLEOTIDE SEQUENCE [LARGE SCALE GENOMIC DNA]</scope>
    <source>
        <strain evidence="1">0111107301</strain>
        <tissue evidence="1">Whole body</tissue>
    </source>
</reference>
<accession>A0A0M8ZMX0</accession>
<protein>
    <submittedName>
        <fullName evidence="1">Uncharacterized protein</fullName>
    </submittedName>
</protein>
<evidence type="ECO:0000313" key="2">
    <source>
        <dbReference type="Proteomes" id="UP000053105"/>
    </source>
</evidence>
<proteinExistence type="predicted"/>
<sequence length="64" mass="7151">MLALTALAVAKFALEFILTFILFTGTSKPQNYHCCTQIFVKLSWRLNCQQLSMKDAVEPLAISA</sequence>
<evidence type="ECO:0000313" key="1">
    <source>
        <dbReference type="EMBL" id="KOX67327.1"/>
    </source>
</evidence>
<dbReference type="Proteomes" id="UP000053105">
    <property type="component" value="Unassembled WGS sequence"/>
</dbReference>
<name>A0A0M8ZMX0_9HYME</name>
<organism evidence="1 2">
    <name type="scientific">Melipona quadrifasciata</name>
    <dbReference type="NCBI Taxonomy" id="166423"/>
    <lineage>
        <taxon>Eukaryota</taxon>
        <taxon>Metazoa</taxon>
        <taxon>Ecdysozoa</taxon>
        <taxon>Arthropoda</taxon>
        <taxon>Hexapoda</taxon>
        <taxon>Insecta</taxon>
        <taxon>Pterygota</taxon>
        <taxon>Neoptera</taxon>
        <taxon>Endopterygota</taxon>
        <taxon>Hymenoptera</taxon>
        <taxon>Apocrita</taxon>
        <taxon>Aculeata</taxon>
        <taxon>Apoidea</taxon>
        <taxon>Anthophila</taxon>
        <taxon>Apidae</taxon>
        <taxon>Melipona</taxon>
    </lineage>
</organism>
<gene>
    <name evidence="1" type="ORF">WN51_08233</name>
</gene>
<dbReference type="AlphaFoldDB" id="A0A0M8ZMX0"/>
<keyword evidence="2" id="KW-1185">Reference proteome</keyword>
<dbReference type="EMBL" id="KQ436240">
    <property type="protein sequence ID" value="KOX67327.1"/>
    <property type="molecule type" value="Genomic_DNA"/>
</dbReference>